<reference evidence="1" key="1">
    <citation type="journal article" date="2021" name="Proc. Natl. Acad. Sci. U.S.A.">
        <title>A Catalog of Tens of Thousands of Viruses from Human Metagenomes Reveals Hidden Associations with Chronic Diseases.</title>
        <authorList>
            <person name="Tisza M.J."/>
            <person name="Buck C.B."/>
        </authorList>
    </citation>
    <scope>NUCLEOTIDE SEQUENCE</scope>
    <source>
        <strain evidence="1">Cty645</strain>
    </source>
</reference>
<protein>
    <submittedName>
        <fullName evidence="1">Uncharacterized protein</fullName>
    </submittedName>
</protein>
<name>A0A8S5LB30_9VIRU</name>
<evidence type="ECO:0000313" key="1">
    <source>
        <dbReference type="EMBL" id="DAD67143.1"/>
    </source>
</evidence>
<organism evidence="1">
    <name type="scientific">Microviridae sp. cty645</name>
    <dbReference type="NCBI Taxonomy" id="2823616"/>
    <lineage>
        <taxon>Viruses</taxon>
        <taxon>Monodnaviria</taxon>
        <taxon>Sangervirae</taxon>
        <taxon>Phixviricota</taxon>
        <taxon>Malgrandaviricetes</taxon>
        <taxon>Petitvirales</taxon>
        <taxon>Microviridae</taxon>
    </lineage>
</organism>
<proteinExistence type="predicted"/>
<dbReference type="EMBL" id="BK014669">
    <property type="protein sequence ID" value="DAD67143.1"/>
    <property type="molecule type" value="Genomic_DNA"/>
</dbReference>
<accession>A0A8S5LB30</accession>
<sequence length="46" mass="5203">MIMFWLSLVWCPCDRGARRKGGRKQSAPPLFSLHDYVLAVACLVPL</sequence>